<dbReference type="PROSITE" id="PS51165">
    <property type="entry name" value="THUMP"/>
    <property type="match status" value="1"/>
</dbReference>
<dbReference type="Pfam" id="PF22020">
    <property type="entry name" value="RlmL_1st"/>
    <property type="match status" value="1"/>
</dbReference>
<dbReference type="Proteomes" id="UP000486602">
    <property type="component" value="Unassembled WGS sequence"/>
</dbReference>
<accession>A0A7K3WMD2</accession>
<evidence type="ECO:0000313" key="6">
    <source>
        <dbReference type="Proteomes" id="UP000486602"/>
    </source>
</evidence>
<keyword evidence="1 5" id="KW-0489">Methyltransferase</keyword>
<dbReference type="EMBL" id="JAAGVY010000002">
    <property type="protein sequence ID" value="NEN22171.1"/>
    <property type="molecule type" value="Genomic_DNA"/>
</dbReference>
<dbReference type="InterPro" id="IPR054170">
    <property type="entry name" value="RlmL_1st"/>
</dbReference>
<keyword evidence="2 5" id="KW-0808">Transferase</keyword>
<dbReference type="Pfam" id="PF02926">
    <property type="entry name" value="THUMP"/>
    <property type="match status" value="1"/>
</dbReference>
<evidence type="ECO:0000259" key="4">
    <source>
        <dbReference type="PROSITE" id="PS51165"/>
    </source>
</evidence>
<evidence type="ECO:0000256" key="2">
    <source>
        <dbReference type="ARBA" id="ARBA00022679"/>
    </source>
</evidence>
<dbReference type="InterPro" id="IPR004114">
    <property type="entry name" value="THUMP_dom"/>
</dbReference>
<dbReference type="GO" id="GO:0070043">
    <property type="term" value="F:rRNA (guanine-N7-)-methyltransferase activity"/>
    <property type="evidence" value="ECO:0007669"/>
    <property type="project" value="TreeGrafter"/>
</dbReference>
<dbReference type="GO" id="GO:0008990">
    <property type="term" value="F:rRNA (guanine-N2-)-methyltransferase activity"/>
    <property type="evidence" value="ECO:0007669"/>
    <property type="project" value="TreeGrafter"/>
</dbReference>
<organism evidence="5 6">
    <name type="scientific">Cryomorpha ignava</name>
    <dbReference type="NCBI Taxonomy" id="101383"/>
    <lineage>
        <taxon>Bacteria</taxon>
        <taxon>Pseudomonadati</taxon>
        <taxon>Bacteroidota</taxon>
        <taxon>Flavobacteriia</taxon>
        <taxon>Flavobacteriales</taxon>
        <taxon>Cryomorphaceae</taxon>
        <taxon>Cryomorpha</taxon>
    </lineage>
</organism>
<dbReference type="CDD" id="cd11715">
    <property type="entry name" value="THUMP_AdoMetMT"/>
    <property type="match status" value="1"/>
</dbReference>
<dbReference type="PANTHER" id="PTHR47313">
    <property type="entry name" value="RIBOSOMAL RNA LARGE SUBUNIT METHYLTRANSFERASE K/L"/>
    <property type="match status" value="1"/>
</dbReference>
<dbReference type="RefSeq" id="WP_163282897.1">
    <property type="nucleotide sequence ID" value="NZ_JAAGVY010000002.1"/>
</dbReference>
<gene>
    <name evidence="5" type="ORF">G3O08_01470</name>
</gene>
<reference evidence="5 6" key="1">
    <citation type="submission" date="2020-02" db="EMBL/GenBank/DDBJ databases">
        <title>Out from the shadows clarifying the taxonomy of the family Cryomorphaceae and related taxa by utilizing the GTDB taxonomic framework.</title>
        <authorList>
            <person name="Bowman J.P."/>
        </authorList>
    </citation>
    <scope>NUCLEOTIDE SEQUENCE [LARGE SCALE GENOMIC DNA]</scope>
    <source>
        <strain evidence="5 6">QSSC 1-22</strain>
    </source>
</reference>
<evidence type="ECO:0000313" key="5">
    <source>
        <dbReference type="EMBL" id="NEN22171.1"/>
    </source>
</evidence>
<keyword evidence="6" id="KW-1185">Reference proteome</keyword>
<feature type="domain" description="THUMP" evidence="4">
    <location>
        <begin position="61"/>
        <end position="172"/>
    </location>
</feature>
<dbReference type="AlphaFoldDB" id="A0A7K3WMD2"/>
<dbReference type="Gene3D" id="3.40.50.150">
    <property type="entry name" value="Vaccinia Virus protein VP39"/>
    <property type="match status" value="1"/>
</dbReference>
<dbReference type="SUPFAM" id="SSF53335">
    <property type="entry name" value="S-adenosyl-L-methionine-dependent methyltransferases"/>
    <property type="match status" value="1"/>
</dbReference>
<evidence type="ECO:0000256" key="1">
    <source>
        <dbReference type="ARBA" id="ARBA00022603"/>
    </source>
</evidence>
<dbReference type="GO" id="GO:0003723">
    <property type="term" value="F:RNA binding"/>
    <property type="evidence" value="ECO:0007669"/>
    <property type="project" value="UniProtKB-UniRule"/>
</dbReference>
<sequence>MEQRKPADSRKKVKKEEPRFAMVASTLQGLEEVLATELRSIGGNDVRVGKRAVFFTADQDLVYKANLRLRTALRLLKPIKRFRAEDEDVLYNQVKSIAWDELFDIDKTFLIRTTTSGPVFTHSHYVALKCKDAIADFFRDKYDKRPSVDSREPDIVIHVKIWNDDVTISLDSSGDPLNKRGYRQREALAPLNECLAAGMLLIAGYDGKTDLIDAMCGSGTLCIEAAMIAHRIAPGLMRDNFAFMHWKDFDEELFGVIREATVNRLREETINVIGMDTDFFALNLARQAAKDAGLEDAIDFKIGNFFKEEPPKPPAILVMNPPYDERIKVDDIEKLYSDIGDRLKEAYAGRKAWILSGHVEAMKRIGLRTFDTHHLMNGKIPCRFSGYRLYSGVKE</sequence>
<name>A0A7K3WMD2_9FLAO</name>
<dbReference type="InterPro" id="IPR002052">
    <property type="entry name" value="DNA_methylase_N6_adenine_CS"/>
</dbReference>
<keyword evidence="3" id="KW-0694">RNA-binding</keyword>
<dbReference type="SMART" id="SM00981">
    <property type="entry name" value="THUMP"/>
    <property type="match status" value="1"/>
</dbReference>
<dbReference type="PROSITE" id="PS00092">
    <property type="entry name" value="N6_MTASE"/>
    <property type="match status" value="1"/>
</dbReference>
<dbReference type="InterPro" id="IPR000241">
    <property type="entry name" value="RlmKL-like_Mtase"/>
</dbReference>
<dbReference type="Gene3D" id="3.30.2130.30">
    <property type="match status" value="1"/>
</dbReference>
<proteinExistence type="predicted"/>
<dbReference type="PANTHER" id="PTHR47313:SF1">
    <property type="entry name" value="RIBOSOMAL RNA LARGE SUBUNIT METHYLTRANSFERASE K_L"/>
    <property type="match status" value="1"/>
</dbReference>
<dbReference type="InterPro" id="IPR029063">
    <property type="entry name" value="SAM-dependent_MTases_sf"/>
</dbReference>
<protein>
    <submittedName>
        <fullName evidence="5">RNA methyltransferase</fullName>
    </submittedName>
</protein>
<comment type="caution">
    <text evidence="5">The sequence shown here is derived from an EMBL/GenBank/DDBJ whole genome shotgun (WGS) entry which is preliminary data.</text>
</comment>
<dbReference type="Pfam" id="PF01170">
    <property type="entry name" value="UPF0020"/>
    <property type="match status" value="1"/>
</dbReference>
<evidence type="ECO:0000256" key="3">
    <source>
        <dbReference type="PROSITE-ProRule" id="PRU00529"/>
    </source>
</evidence>